<dbReference type="InterPro" id="IPR029058">
    <property type="entry name" value="AB_hydrolase_fold"/>
</dbReference>
<evidence type="ECO:0000259" key="2">
    <source>
        <dbReference type="Pfam" id="PF12146"/>
    </source>
</evidence>
<sequence length="330" mass="36142">MRAPGSGFSPPPEDSCIVGPCADTRRYRGGDLLETTSRDTWFEVPGGQLFARAWGDDASAPAVGIIHGLGDHSGRWERVGRTLAARGFAACALDLPGHGRSEGKRGHLRSWDDYRVAVTRWMEMLREQEGERRWALLAHSMGALVALDWALRNPGSIDALVLSAPPFELSLRPAALKVHAARLIGLLWPAFTQGNQIPPSLLTHDPEVIRAHRADPYVHFRISARLFLELQSIRRSLAKAAGTLSIPTLLIQGQADPVTSCVGSALWARAAKPGRVTYREYPGLFHEVLNEPEGPAILEEVVAWLERTLGRPRHGEPAPSNTPTASFHPR</sequence>
<dbReference type="InterPro" id="IPR051044">
    <property type="entry name" value="MAG_DAG_Lipase"/>
</dbReference>
<dbReference type="EMBL" id="VBOW01000068">
    <property type="protein sequence ID" value="TMQ57195.1"/>
    <property type="molecule type" value="Genomic_DNA"/>
</dbReference>
<comment type="caution">
    <text evidence="3">The sequence shown here is derived from an EMBL/GenBank/DDBJ whole genome shotgun (WGS) entry which is preliminary data.</text>
</comment>
<accession>A0A538T0P2</accession>
<proteinExistence type="predicted"/>
<feature type="domain" description="Serine aminopeptidase S33" evidence="2">
    <location>
        <begin position="62"/>
        <end position="293"/>
    </location>
</feature>
<evidence type="ECO:0000313" key="3">
    <source>
        <dbReference type="EMBL" id="TMQ57195.1"/>
    </source>
</evidence>
<evidence type="ECO:0000313" key="4">
    <source>
        <dbReference type="Proteomes" id="UP000316852"/>
    </source>
</evidence>
<protein>
    <submittedName>
        <fullName evidence="3">Lysophospholipase</fullName>
    </submittedName>
</protein>
<organism evidence="3 4">
    <name type="scientific">Eiseniibacteriota bacterium</name>
    <dbReference type="NCBI Taxonomy" id="2212470"/>
    <lineage>
        <taxon>Bacteria</taxon>
        <taxon>Candidatus Eiseniibacteriota</taxon>
    </lineage>
</organism>
<reference evidence="3 4" key="1">
    <citation type="journal article" date="2019" name="Nat. Microbiol.">
        <title>Mediterranean grassland soil C-N compound turnover is dependent on rainfall and depth, and is mediated by genomically divergent microorganisms.</title>
        <authorList>
            <person name="Diamond S."/>
            <person name="Andeer P.F."/>
            <person name="Li Z."/>
            <person name="Crits-Christoph A."/>
            <person name="Burstein D."/>
            <person name="Anantharaman K."/>
            <person name="Lane K.R."/>
            <person name="Thomas B.C."/>
            <person name="Pan C."/>
            <person name="Northen T.R."/>
            <person name="Banfield J.F."/>
        </authorList>
    </citation>
    <scope>NUCLEOTIDE SEQUENCE [LARGE SCALE GENOMIC DNA]</scope>
    <source>
        <strain evidence="3">WS_6</strain>
    </source>
</reference>
<dbReference type="Proteomes" id="UP000316852">
    <property type="component" value="Unassembled WGS sequence"/>
</dbReference>
<feature type="region of interest" description="Disordered" evidence="1">
    <location>
        <begin position="311"/>
        <end position="330"/>
    </location>
</feature>
<dbReference type="AlphaFoldDB" id="A0A538T0P2"/>
<dbReference type="PRINTS" id="PR00111">
    <property type="entry name" value="ABHYDROLASE"/>
</dbReference>
<dbReference type="InterPro" id="IPR000073">
    <property type="entry name" value="AB_hydrolase_1"/>
</dbReference>
<name>A0A538T0P2_UNCEI</name>
<evidence type="ECO:0000256" key="1">
    <source>
        <dbReference type="SAM" id="MobiDB-lite"/>
    </source>
</evidence>
<dbReference type="Pfam" id="PF12146">
    <property type="entry name" value="Hydrolase_4"/>
    <property type="match status" value="1"/>
</dbReference>
<gene>
    <name evidence="3" type="ORF">E6K76_11255</name>
</gene>
<dbReference type="Gene3D" id="3.40.50.1820">
    <property type="entry name" value="alpha/beta hydrolase"/>
    <property type="match status" value="1"/>
</dbReference>
<dbReference type="PANTHER" id="PTHR11614">
    <property type="entry name" value="PHOSPHOLIPASE-RELATED"/>
    <property type="match status" value="1"/>
</dbReference>
<dbReference type="SUPFAM" id="SSF53474">
    <property type="entry name" value="alpha/beta-Hydrolases"/>
    <property type="match status" value="1"/>
</dbReference>
<dbReference type="InterPro" id="IPR022742">
    <property type="entry name" value="Hydrolase_4"/>
</dbReference>
<feature type="compositionally biased region" description="Polar residues" evidence="1">
    <location>
        <begin position="319"/>
        <end position="330"/>
    </location>
</feature>